<dbReference type="PROSITE" id="PS51257">
    <property type="entry name" value="PROKAR_LIPOPROTEIN"/>
    <property type="match status" value="1"/>
</dbReference>
<reference evidence="2" key="1">
    <citation type="submission" date="2020-09" db="EMBL/GenBank/DDBJ databases">
        <title>Novel species of Mucilaginibacter isolated from a glacier on the Tibetan Plateau.</title>
        <authorList>
            <person name="Liu Q."/>
            <person name="Xin Y.-H."/>
        </authorList>
    </citation>
    <scope>NUCLEOTIDE SEQUENCE</scope>
    <source>
        <strain evidence="2">ZB1P21</strain>
    </source>
</reference>
<comment type="caution">
    <text evidence="2">The sequence shown here is derived from an EMBL/GenBank/DDBJ whole genome shotgun (WGS) entry which is preliminary data.</text>
</comment>
<dbReference type="Proteomes" id="UP000619078">
    <property type="component" value="Unassembled WGS sequence"/>
</dbReference>
<keyword evidence="3" id="KW-1185">Reference proteome</keyword>
<dbReference type="EMBL" id="JACWMX010000002">
    <property type="protein sequence ID" value="MBD1392571.1"/>
    <property type="molecule type" value="Genomic_DNA"/>
</dbReference>
<organism evidence="2 3">
    <name type="scientific">Mucilaginibacter glaciei</name>
    <dbReference type="NCBI Taxonomy" id="2772109"/>
    <lineage>
        <taxon>Bacteria</taxon>
        <taxon>Pseudomonadati</taxon>
        <taxon>Bacteroidota</taxon>
        <taxon>Sphingobacteriia</taxon>
        <taxon>Sphingobacteriales</taxon>
        <taxon>Sphingobacteriaceae</taxon>
        <taxon>Mucilaginibacter</taxon>
    </lineage>
</organism>
<feature type="chain" id="PRO_5037255242" description="Lipoprotein" evidence="1">
    <location>
        <begin position="33"/>
        <end position="152"/>
    </location>
</feature>
<protein>
    <recommendedName>
        <fullName evidence="4">Lipoprotein</fullName>
    </recommendedName>
</protein>
<proteinExistence type="predicted"/>
<evidence type="ECO:0000256" key="1">
    <source>
        <dbReference type="SAM" id="SignalP"/>
    </source>
</evidence>
<accession>A0A926NJV9</accession>
<name>A0A926NJV9_9SPHI</name>
<keyword evidence="1" id="KW-0732">Signal</keyword>
<sequence length="152" mass="16281">MKHFLKNKALLFVAASAVLVAACNSATRPKSAADSAKTDTTAKQAITAAPADSGKLVGAWHDEAIKSDDGKQIAYEVISKGKKFYIQAITFTGTNLTLNDTPPITPSATEIKREGDHFVSVERPGESYKVDQKGNLLLYDNGQLVAVCKKIL</sequence>
<dbReference type="RefSeq" id="WP_191161642.1">
    <property type="nucleotide sequence ID" value="NZ_JACWMX010000002.1"/>
</dbReference>
<dbReference type="AlphaFoldDB" id="A0A926NJV9"/>
<evidence type="ECO:0000313" key="2">
    <source>
        <dbReference type="EMBL" id="MBD1392571.1"/>
    </source>
</evidence>
<evidence type="ECO:0008006" key="4">
    <source>
        <dbReference type="Google" id="ProtNLM"/>
    </source>
</evidence>
<feature type="signal peptide" evidence="1">
    <location>
        <begin position="1"/>
        <end position="32"/>
    </location>
</feature>
<evidence type="ECO:0000313" key="3">
    <source>
        <dbReference type="Proteomes" id="UP000619078"/>
    </source>
</evidence>
<gene>
    <name evidence="2" type="ORF">IDJ76_05640</name>
</gene>